<evidence type="ECO:0000313" key="2">
    <source>
        <dbReference type="EMBL" id="CEG40714.1"/>
    </source>
</evidence>
<proteinExistence type="predicted"/>
<feature type="compositionally biased region" description="Basic residues" evidence="1">
    <location>
        <begin position="419"/>
        <end position="428"/>
    </location>
</feature>
<feature type="region of interest" description="Disordered" evidence="1">
    <location>
        <begin position="234"/>
        <end position="261"/>
    </location>
</feature>
<sequence length="428" mass="48658">MAVVDVKHRLSGFKRILLQLDESIRLKCCSHALQEDLQSVLTQVHACASAMEEAKQVEDATSKLHASQSAMVSNEVLMELEKLDEQIESTMNIIVPQSTLRSANENRNQVKKMKLPVVLDAKTLAKEMIVTQDIKVMVNLMQEFEKMMPVINEIEDKRAKWWKKYVAKVLSHTSKLVQTNEKNIKYQLQLSTSLKKIQVKYPELNDPLLNQLEDIVAKQDKEIEKTLASVKSKKRRTIDSSTDGQKVTMNAQTSVQSKQNELKGHETLKKADIALDGTAQNLLSRCSREVRTLREKFELGAYDVNLSRIVTVVDSLWSNMEHADVISLTTALFTLVEIVEKVVNPTKRRDRLVCLESVLGVVLNSSKLHLTARRKTMTEEYASNCRQSIEQLNRLLDSRERPSSQGNRRKTAKANPKSVRPKSHVRFG</sequence>
<evidence type="ECO:0000313" key="3">
    <source>
        <dbReference type="Proteomes" id="UP000054928"/>
    </source>
</evidence>
<feature type="compositionally biased region" description="Polar residues" evidence="1">
    <location>
        <begin position="239"/>
        <end position="259"/>
    </location>
</feature>
<organism evidence="2 3">
    <name type="scientific">Plasmopara halstedii</name>
    <name type="common">Downy mildew of sunflower</name>
    <dbReference type="NCBI Taxonomy" id="4781"/>
    <lineage>
        <taxon>Eukaryota</taxon>
        <taxon>Sar</taxon>
        <taxon>Stramenopiles</taxon>
        <taxon>Oomycota</taxon>
        <taxon>Peronosporomycetes</taxon>
        <taxon>Peronosporales</taxon>
        <taxon>Peronosporaceae</taxon>
        <taxon>Plasmopara</taxon>
    </lineage>
</organism>
<name>A0A0P1AII6_PLAHL</name>
<dbReference type="RefSeq" id="XP_024577083.1">
    <property type="nucleotide sequence ID" value="XM_024726402.1"/>
</dbReference>
<evidence type="ECO:0000256" key="1">
    <source>
        <dbReference type="SAM" id="MobiDB-lite"/>
    </source>
</evidence>
<accession>A0A0P1AII6</accession>
<dbReference type="GeneID" id="36405953"/>
<dbReference type="EMBL" id="CCYD01000523">
    <property type="protein sequence ID" value="CEG40714.1"/>
    <property type="molecule type" value="Genomic_DNA"/>
</dbReference>
<dbReference type="OrthoDB" id="127369at2759"/>
<protein>
    <submittedName>
        <fullName evidence="2">Uncharacterized protein</fullName>
    </submittedName>
</protein>
<feature type="region of interest" description="Disordered" evidence="1">
    <location>
        <begin position="398"/>
        <end position="428"/>
    </location>
</feature>
<dbReference type="Proteomes" id="UP000054928">
    <property type="component" value="Unassembled WGS sequence"/>
</dbReference>
<dbReference type="AlphaFoldDB" id="A0A0P1AII6"/>
<dbReference type="OMA" id="LWSGFEH"/>
<reference evidence="3" key="1">
    <citation type="submission" date="2014-09" db="EMBL/GenBank/DDBJ databases">
        <authorList>
            <person name="Sharma Rahul"/>
            <person name="Thines Marco"/>
        </authorList>
    </citation>
    <scope>NUCLEOTIDE SEQUENCE [LARGE SCALE GENOMIC DNA]</scope>
</reference>
<keyword evidence="3" id="KW-1185">Reference proteome</keyword>